<dbReference type="Pfam" id="PF14011">
    <property type="entry name" value="ESX-1_EspG"/>
    <property type="match status" value="1"/>
</dbReference>
<comment type="caution">
    <text evidence="5">The sequence shown here is derived from an EMBL/GenBank/DDBJ whole genome shotgun (WGS) entry which is preliminary data.</text>
</comment>
<sequence length="276" mass="29198">MGLDWTRATVLGLTEFEVSWELLGLGETPPQLDPPSAGRTMEERRRIVAAVCADLRRRGLGDDRGPHPVLAERLRLLAGAELTLDLRFRGDTLVAGLAACHANRCTLVAGLAACHANRCTLAVRHGAQIALLDVPVDAAAPALVELIGPVTPGPGAVVTLPAATLDAARSVAPDDPGRFAEELVWRGVPRLDAGRLVRMCSGVRQRGQFGATGRPGGGRRRRAPYVVGMHRTDDGHFRQLRRTESGTTTVTIGPVTTQGLVDELADLAGAVSGSRI</sequence>
<organism evidence="5 6">
    <name type="scientific">Pseudonocardia xinjiangensis</name>
    <dbReference type="NCBI Taxonomy" id="75289"/>
    <lineage>
        <taxon>Bacteria</taxon>
        <taxon>Bacillati</taxon>
        <taxon>Actinomycetota</taxon>
        <taxon>Actinomycetes</taxon>
        <taxon>Pseudonocardiales</taxon>
        <taxon>Pseudonocardiaceae</taxon>
        <taxon>Pseudonocardia</taxon>
    </lineage>
</organism>
<evidence type="ECO:0000313" key="6">
    <source>
        <dbReference type="Proteomes" id="UP001296706"/>
    </source>
</evidence>
<dbReference type="Proteomes" id="UP001296706">
    <property type="component" value="Unassembled WGS sequence"/>
</dbReference>
<comment type="subcellular location">
    <subcellularLocation>
        <location evidence="1">Cytoplasm</location>
    </subcellularLocation>
</comment>
<name>A0ABX1RMK3_9PSEU</name>
<keyword evidence="4" id="KW-0143">Chaperone</keyword>
<evidence type="ECO:0000256" key="2">
    <source>
        <dbReference type="ARBA" id="ARBA00006411"/>
    </source>
</evidence>
<protein>
    <submittedName>
        <fullName evidence="5">ESX secretion-associated protein EspG</fullName>
    </submittedName>
</protein>
<gene>
    <name evidence="5" type="ORF">HF577_29425</name>
</gene>
<evidence type="ECO:0000313" key="5">
    <source>
        <dbReference type="EMBL" id="NMH81202.1"/>
    </source>
</evidence>
<keyword evidence="3" id="KW-0963">Cytoplasm</keyword>
<proteinExistence type="inferred from homology"/>
<dbReference type="InterPro" id="IPR025734">
    <property type="entry name" value="EspG"/>
</dbReference>
<evidence type="ECO:0000256" key="4">
    <source>
        <dbReference type="ARBA" id="ARBA00023186"/>
    </source>
</evidence>
<reference evidence="5 6" key="1">
    <citation type="submission" date="2020-04" db="EMBL/GenBank/DDBJ databases">
        <authorList>
            <person name="Klaysubun C."/>
            <person name="Duangmal K."/>
            <person name="Lipun K."/>
        </authorList>
    </citation>
    <scope>NUCLEOTIDE SEQUENCE [LARGE SCALE GENOMIC DNA]</scope>
    <source>
        <strain evidence="5 6">JCM 11839</strain>
    </source>
</reference>
<dbReference type="EMBL" id="JAAXKY010000135">
    <property type="protein sequence ID" value="NMH81202.1"/>
    <property type="molecule type" value="Genomic_DNA"/>
</dbReference>
<comment type="similarity">
    <text evidence="2">Belongs to the EspG family.</text>
</comment>
<dbReference type="RefSeq" id="WP_169399243.1">
    <property type="nucleotide sequence ID" value="NZ_BAAAJH010000006.1"/>
</dbReference>
<accession>A0ABX1RMK3</accession>
<keyword evidence="6" id="KW-1185">Reference proteome</keyword>
<evidence type="ECO:0000256" key="1">
    <source>
        <dbReference type="ARBA" id="ARBA00004496"/>
    </source>
</evidence>
<evidence type="ECO:0000256" key="3">
    <source>
        <dbReference type="ARBA" id="ARBA00022490"/>
    </source>
</evidence>